<dbReference type="InterPro" id="IPR042094">
    <property type="entry name" value="T2SS_GspF_sf"/>
</dbReference>
<sequence>MMTPLLALLLAMVSAGLLAWQIQRNVEPAWQRYRDTYMHDARLGLQEVFLFFDPQQLWGMAMACACLASGLLLLAGAPLAMVGLGAGLGWRLPALLLERLRKRRLQRLQAQLPAALLSLAAALKAGASLPIALRQLANLSQAPLSQELGLMLREQRIGVAFDDALRRLEQRADLPAVHLLAAAFRVAGTSGGNLAQALEGIAHALRGQLLAQGRLRALTAQGRMQAWVLSALPVVLGLVLYLLRPQQMALL</sequence>
<comment type="caution">
    <text evidence="8">The sequence shown here is derived from an EMBL/GenBank/DDBJ whole genome shotgun (WGS) entry which is preliminary data.</text>
</comment>
<proteinExistence type="predicted"/>
<keyword evidence="4 6" id="KW-1133">Transmembrane helix</keyword>
<comment type="subcellular location">
    <subcellularLocation>
        <location evidence="1">Cell membrane</location>
        <topology evidence="1">Multi-pass membrane protein</topology>
    </subcellularLocation>
</comment>
<dbReference type="PANTHER" id="PTHR35007">
    <property type="entry name" value="INTEGRAL MEMBRANE PROTEIN-RELATED"/>
    <property type="match status" value="1"/>
</dbReference>
<evidence type="ECO:0000256" key="4">
    <source>
        <dbReference type="ARBA" id="ARBA00022989"/>
    </source>
</evidence>
<feature type="domain" description="Type II secretion system protein GspF" evidence="7">
    <location>
        <begin position="116"/>
        <end position="240"/>
    </location>
</feature>
<evidence type="ECO:0000256" key="3">
    <source>
        <dbReference type="ARBA" id="ARBA00022692"/>
    </source>
</evidence>
<gene>
    <name evidence="8" type="ORF">L497_0969</name>
</gene>
<keyword evidence="5 6" id="KW-0472">Membrane</keyword>
<reference evidence="8 9" key="1">
    <citation type="submission" date="2014-03" db="EMBL/GenBank/DDBJ databases">
        <title>Genome sequence of Bordetella holmseii.</title>
        <authorList>
            <person name="Harvill E."/>
            <person name="Goodfield L.L."/>
            <person name="Ivanov Y."/>
            <person name="Meyer J.A."/>
            <person name="Newth C."/>
            <person name="Cassiday P."/>
            <person name="Tondella M.L."/>
            <person name="Liao P."/>
            <person name="Zimmerman J."/>
            <person name="Meert K."/>
            <person name="Wessel D."/>
            <person name="Berger J."/>
            <person name="Dean J.M."/>
            <person name="Holubkov R."/>
            <person name="Burr J."/>
            <person name="Liu T."/>
            <person name="Brinkac L.M."/>
            <person name="Sanka R."/>
            <person name="Kim M."/>
            <person name="Losada L."/>
        </authorList>
    </citation>
    <scope>NUCLEOTIDE SEQUENCE [LARGE SCALE GENOMIC DNA]</scope>
    <source>
        <strain evidence="8 9">CDC-H585-BH</strain>
    </source>
</reference>
<dbReference type="GO" id="GO:0005886">
    <property type="term" value="C:plasma membrane"/>
    <property type="evidence" value="ECO:0007669"/>
    <property type="project" value="UniProtKB-SubCell"/>
</dbReference>
<evidence type="ECO:0000256" key="5">
    <source>
        <dbReference type="ARBA" id="ARBA00023136"/>
    </source>
</evidence>
<dbReference type="Proteomes" id="UP000026682">
    <property type="component" value="Unassembled WGS sequence"/>
</dbReference>
<evidence type="ECO:0000259" key="7">
    <source>
        <dbReference type="Pfam" id="PF00482"/>
    </source>
</evidence>
<dbReference type="EMBL" id="JFZZ01000039">
    <property type="protein sequence ID" value="KAK96537.1"/>
    <property type="molecule type" value="Genomic_DNA"/>
</dbReference>
<keyword evidence="3 6" id="KW-0812">Transmembrane</keyword>
<organism evidence="8 9">
    <name type="scientific">Bordetella holmesii CDC-H585-BH</name>
    <dbReference type="NCBI Taxonomy" id="1331206"/>
    <lineage>
        <taxon>Bacteria</taxon>
        <taxon>Pseudomonadati</taxon>
        <taxon>Pseudomonadota</taxon>
        <taxon>Betaproteobacteria</taxon>
        <taxon>Burkholderiales</taxon>
        <taxon>Alcaligenaceae</taxon>
        <taxon>Bordetella</taxon>
    </lineage>
</organism>
<dbReference type="InterPro" id="IPR018076">
    <property type="entry name" value="T2SS_GspF_dom"/>
</dbReference>
<dbReference type="PANTHER" id="PTHR35007:SF1">
    <property type="entry name" value="PILUS ASSEMBLY PROTEIN"/>
    <property type="match status" value="1"/>
</dbReference>
<evidence type="ECO:0000313" key="9">
    <source>
        <dbReference type="Proteomes" id="UP000026682"/>
    </source>
</evidence>
<keyword evidence="2" id="KW-1003">Cell membrane</keyword>
<evidence type="ECO:0000313" key="8">
    <source>
        <dbReference type="EMBL" id="KAK96537.1"/>
    </source>
</evidence>
<dbReference type="PATRIC" id="fig|1331206.3.peg.861"/>
<dbReference type="AlphaFoldDB" id="A0A158M865"/>
<dbReference type="STRING" id="35814.BBB42_08200"/>
<dbReference type="Pfam" id="PF00482">
    <property type="entry name" value="T2SSF"/>
    <property type="match status" value="1"/>
</dbReference>
<feature type="transmembrane region" description="Helical" evidence="6">
    <location>
        <begin position="57"/>
        <end position="90"/>
    </location>
</feature>
<evidence type="ECO:0000256" key="6">
    <source>
        <dbReference type="SAM" id="Phobius"/>
    </source>
</evidence>
<feature type="transmembrane region" description="Helical" evidence="6">
    <location>
        <begin position="224"/>
        <end position="243"/>
    </location>
</feature>
<evidence type="ECO:0000256" key="2">
    <source>
        <dbReference type="ARBA" id="ARBA00022475"/>
    </source>
</evidence>
<accession>A0A158M865</accession>
<protein>
    <submittedName>
        <fullName evidence="8">Type II secretion system protein F</fullName>
    </submittedName>
</protein>
<dbReference type="GeneID" id="93120192"/>
<dbReference type="Gene3D" id="1.20.81.30">
    <property type="entry name" value="Type II secretion system (T2SS), domain F"/>
    <property type="match status" value="1"/>
</dbReference>
<name>A0A158M865_9BORD</name>
<dbReference type="RefSeq" id="WP_005013595.1">
    <property type="nucleotide sequence ID" value="NZ_JFZZ01000039.1"/>
</dbReference>
<evidence type="ECO:0000256" key="1">
    <source>
        <dbReference type="ARBA" id="ARBA00004651"/>
    </source>
</evidence>